<gene>
    <name evidence="1" type="ORF">SO802_018380</name>
</gene>
<evidence type="ECO:0000313" key="2">
    <source>
        <dbReference type="Proteomes" id="UP001459277"/>
    </source>
</evidence>
<dbReference type="AlphaFoldDB" id="A0AAW2CMZ2"/>
<accession>A0AAW2CMZ2</accession>
<reference evidence="1 2" key="1">
    <citation type="submission" date="2024-01" db="EMBL/GenBank/DDBJ databases">
        <title>A telomere-to-telomere, gap-free genome of sweet tea (Lithocarpus litseifolius).</title>
        <authorList>
            <person name="Zhou J."/>
        </authorList>
    </citation>
    <scope>NUCLEOTIDE SEQUENCE [LARGE SCALE GENOMIC DNA]</scope>
    <source>
        <strain evidence="1">Zhou-2022a</strain>
        <tissue evidence="1">Leaf</tissue>
    </source>
</reference>
<proteinExistence type="predicted"/>
<organism evidence="1 2">
    <name type="scientific">Lithocarpus litseifolius</name>
    <dbReference type="NCBI Taxonomy" id="425828"/>
    <lineage>
        <taxon>Eukaryota</taxon>
        <taxon>Viridiplantae</taxon>
        <taxon>Streptophyta</taxon>
        <taxon>Embryophyta</taxon>
        <taxon>Tracheophyta</taxon>
        <taxon>Spermatophyta</taxon>
        <taxon>Magnoliopsida</taxon>
        <taxon>eudicotyledons</taxon>
        <taxon>Gunneridae</taxon>
        <taxon>Pentapetalae</taxon>
        <taxon>rosids</taxon>
        <taxon>fabids</taxon>
        <taxon>Fagales</taxon>
        <taxon>Fagaceae</taxon>
        <taxon>Lithocarpus</taxon>
    </lineage>
</organism>
<dbReference type="EMBL" id="JAZDWU010000006">
    <property type="protein sequence ID" value="KAK9998777.1"/>
    <property type="molecule type" value="Genomic_DNA"/>
</dbReference>
<evidence type="ECO:0000313" key="1">
    <source>
        <dbReference type="EMBL" id="KAK9998777.1"/>
    </source>
</evidence>
<protein>
    <submittedName>
        <fullName evidence="1">Uncharacterized protein</fullName>
    </submittedName>
</protein>
<name>A0AAW2CMZ2_9ROSI</name>
<dbReference type="Proteomes" id="UP001459277">
    <property type="component" value="Unassembled WGS sequence"/>
</dbReference>
<sequence>MLTPSGNVQKHIEKLWLLKLCIGNSGGGGGGFGSGSGFGLSTGIESFSAKSKATAPPKALGMQLGKTFYI</sequence>
<keyword evidence="2" id="KW-1185">Reference proteome</keyword>
<comment type="caution">
    <text evidence="1">The sequence shown here is derived from an EMBL/GenBank/DDBJ whole genome shotgun (WGS) entry which is preliminary data.</text>
</comment>